<organism evidence="12 13">
    <name type="scientific">Candidatus Dechloromonas phosphorivorans</name>
    <dbReference type="NCBI Taxonomy" id="2899244"/>
    <lineage>
        <taxon>Bacteria</taxon>
        <taxon>Pseudomonadati</taxon>
        <taxon>Pseudomonadota</taxon>
        <taxon>Betaproteobacteria</taxon>
        <taxon>Rhodocyclales</taxon>
        <taxon>Azonexaceae</taxon>
        <taxon>Dechloromonas</taxon>
    </lineage>
</organism>
<reference evidence="12" key="1">
    <citation type="submission" date="2020-10" db="EMBL/GenBank/DDBJ databases">
        <title>Connecting structure to function with the recovery of over 1000 high-quality activated sludge metagenome-assembled genomes encoding full-length rRNA genes using long-read sequencing.</title>
        <authorList>
            <person name="Singleton C.M."/>
            <person name="Petriglieri F."/>
            <person name="Kristensen J.M."/>
            <person name="Kirkegaard R.H."/>
            <person name="Michaelsen T.Y."/>
            <person name="Andersen M.H."/>
            <person name="Karst S.M."/>
            <person name="Dueholm M.S."/>
            <person name="Nielsen P.H."/>
            <person name="Albertsen M."/>
        </authorList>
    </citation>
    <scope>NUCLEOTIDE SEQUENCE</scope>
    <source>
        <strain evidence="12">OdNE_18-Q3-R46-58_BAT3C.305</strain>
    </source>
</reference>
<dbReference type="GO" id="GO:0015031">
    <property type="term" value="P:protein transport"/>
    <property type="evidence" value="ECO:0007669"/>
    <property type="project" value="UniProtKB-KW"/>
</dbReference>
<evidence type="ECO:0000256" key="2">
    <source>
        <dbReference type="ARBA" id="ARBA00006555"/>
    </source>
</evidence>
<dbReference type="EMBL" id="JADKBR010000019">
    <property type="protein sequence ID" value="MBK8891782.1"/>
    <property type="molecule type" value="Genomic_DNA"/>
</dbReference>
<comment type="caution">
    <text evidence="12">The sequence shown here is derived from an EMBL/GenBank/DDBJ whole genome shotgun (WGS) entry which is preliminary data.</text>
</comment>
<evidence type="ECO:0000313" key="13">
    <source>
        <dbReference type="Proteomes" id="UP000808146"/>
    </source>
</evidence>
<dbReference type="NCBIfam" id="TIGR01352">
    <property type="entry name" value="tonB_Cterm"/>
    <property type="match status" value="1"/>
</dbReference>
<evidence type="ECO:0000259" key="11">
    <source>
        <dbReference type="PROSITE" id="PS52015"/>
    </source>
</evidence>
<keyword evidence="7" id="KW-0653">Protein transport</keyword>
<dbReference type="GO" id="GO:0031992">
    <property type="term" value="F:energy transducer activity"/>
    <property type="evidence" value="ECO:0007669"/>
    <property type="project" value="TreeGrafter"/>
</dbReference>
<keyword evidence="5" id="KW-0997">Cell inner membrane</keyword>
<keyword evidence="3" id="KW-0813">Transport</keyword>
<protein>
    <submittedName>
        <fullName evidence="12">Energy transducer TonB</fullName>
    </submittedName>
</protein>
<sequence>MPVAPPEWRHSGPYLVIALALHTLVLVLIPILLPEKPGVPPAQTITVTFEQPATLTVPLAPPPAAVAPRAPAVPERQRQPPVPRRAVLAVVAQPGAKPAPLSVAESAFASSDESPTAASAKGNVPVPVTAARYDAAYLHNPRPAYPPLSRRLGEEGKVLLRVRVSREGLADAVDLEKSSNFERLDEAARAVVARWRFVPARRGDEAIEATVIVPIVFRLDG</sequence>
<keyword evidence="9 10" id="KW-0472">Membrane</keyword>
<evidence type="ECO:0000256" key="9">
    <source>
        <dbReference type="ARBA" id="ARBA00023136"/>
    </source>
</evidence>
<comment type="subcellular location">
    <subcellularLocation>
        <location evidence="1">Cell inner membrane</location>
        <topology evidence="1">Single-pass membrane protein</topology>
        <orientation evidence="1">Periplasmic side</orientation>
    </subcellularLocation>
</comment>
<dbReference type="PANTHER" id="PTHR33446:SF2">
    <property type="entry name" value="PROTEIN TONB"/>
    <property type="match status" value="1"/>
</dbReference>
<evidence type="ECO:0000256" key="5">
    <source>
        <dbReference type="ARBA" id="ARBA00022519"/>
    </source>
</evidence>
<keyword evidence="4" id="KW-1003">Cell membrane</keyword>
<evidence type="ECO:0000256" key="7">
    <source>
        <dbReference type="ARBA" id="ARBA00022927"/>
    </source>
</evidence>
<gene>
    <name evidence="12" type="ORF">IPN75_16070</name>
</gene>
<feature type="transmembrane region" description="Helical" evidence="10">
    <location>
        <begin position="12"/>
        <end position="33"/>
    </location>
</feature>
<evidence type="ECO:0000256" key="6">
    <source>
        <dbReference type="ARBA" id="ARBA00022692"/>
    </source>
</evidence>
<evidence type="ECO:0000256" key="3">
    <source>
        <dbReference type="ARBA" id="ARBA00022448"/>
    </source>
</evidence>
<evidence type="ECO:0000256" key="8">
    <source>
        <dbReference type="ARBA" id="ARBA00022989"/>
    </source>
</evidence>
<dbReference type="InterPro" id="IPR051045">
    <property type="entry name" value="TonB-dependent_transducer"/>
</dbReference>
<dbReference type="Gene3D" id="3.30.1150.10">
    <property type="match status" value="1"/>
</dbReference>
<dbReference type="GO" id="GO:0055085">
    <property type="term" value="P:transmembrane transport"/>
    <property type="evidence" value="ECO:0007669"/>
    <property type="project" value="InterPro"/>
</dbReference>
<proteinExistence type="inferred from homology"/>
<evidence type="ECO:0000256" key="10">
    <source>
        <dbReference type="SAM" id="Phobius"/>
    </source>
</evidence>
<feature type="domain" description="TonB C-terminal" evidence="11">
    <location>
        <begin position="130"/>
        <end position="221"/>
    </location>
</feature>
<dbReference type="PROSITE" id="PS52015">
    <property type="entry name" value="TONB_CTD"/>
    <property type="match status" value="1"/>
</dbReference>
<keyword evidence="6 10" id="KW-0812">Transmembrane</keyword>
<evidence type="ECO:0000256" key="1">
    <source>
        <dbReference type="ARBA" id="ARBA00004383"/>
    </source>
</evidence>
<dbReference type="InterPro" id="IPR037682">
    <property type="entry name" value="TonB_C"/>
</dbReference>
<dbReference type="AlphaFoldDB" id="A0A9D7QLV9"/>
<accession>A0A9D7QLV9</accession>
<dbReference type="Pfam" id="PF03544">
    <property type="entry name" value="TonB_C"/>
    <property type="match status" value="1"/>
</dbReference>
<keyword evidence="8 10" id="KW-1133">Transmembrane helix</keyword>
<comment type="similarity">
    <text evidence="2">Belongs to the TonB family.</text>
</comment>
<dbReference type="InterPro" id="IPR006260">
    <property type="entry name" value="TonB/TolA_C"/>
</dbReference>
<evidence type="ECO:0000313" key="12">
    <source>
        <dbReference type="EMBL" id="MBK8891782.1"/>
    </source>
</evidence>
<dbReference type="SUPFAM" id="SSF74653">
    <property type="entry name" value="TolA/TonB C-terminal domain"/>
    <property type="match status" value="1"/>
</dbReference>
<name>A0A9D7QLV9_9RHOO</name>
<dbReference type="PANTHER" id="PTHR33446">
    <property type="entry name" value="PROTEIN TONB-RELATED"/>
    <property type="match status" value="1"/>
</dbReference>
<dbReference type="GO" id="GO:0098797">
    <property type="term" value="C:plasma membrane protein complex"/>
    <property type="evidence" value="ECO:0007669"/>
    <property type="project" value="TreeGrafter"/>
</dbReference>
<evidence type="ECO:0000256" key="4">
    <source>
        <dbReference type="ARBA" id="ARBA00022475"/>
    </source>
</evidence>
<dbReference type="Proteomes" id="UP000808146">
    <property type="component" value="Unassembled WGS sequence"/>
</dbReference>